<dbReference type="EMBL" id="GL377584">
    <property type="protein sequence ID" value="EFJ26715.1"/>
    <property type="molecule type" value="Genomic_DNA"/>
</dbReference>
<feature type="compositionally biased region" description="Basic and acidic residues" evidence="1">
    <location>
        <begin position="74"/>
        <end position="95"/>
    </location>
</feature>
<dbReference type="KEGG" id="smo:SELMODRAFT_413121"/>
<keyword evidence="3" id="KW-1185">Reference proteome</keyword>
<evidence type="ECO:0000313" key="2">
    <source>
        <dbReference type="EMBL" id="EFJ26715.1"/>
    </source>
</evidence>
<feature type="compositionally biased region" description="Basic residues" evidence="1">
    <location>
        <begin position="33"/>
        <end position="43"/>
    </location>
</feature>
<organism evidence="3">
    <name type="scientific">Selaginella moellendorffii</name>
    <name type="common">Spikemoss</name>
    <dbReference type="NCBI Taxonomy" id="88036"/>
    <lineage>
        <taxon>Eukaryota</taxon>
        <taxon>Viridiplantae</taxon>
        <taxon>Streptophyta</taxon>
        <taxon>Embryophyta</taxon>
        <taxon>Tracheophyta</taxon>
        <taxon>Lycopodiopsida</taxon>
        <taxon>Selaginellales</taxon>
        <taxon>Selaginellaceae</taxon>
        <taxon>Selaginella</taxon>
    </lineage>
</organism>
<accession>D8RNF0</accession>
<name>D8RNF0_SELML</name>
<dbReference type="HOGENOM" id="CLU_718446_0_0_1"/>
<protein>
    <submittedName>
        <fullName evidence="2">Uncharacterized protein</fullName>
    </submittedName>
</protein>
<gene>
    <name evidence="2" type="ORF">SELMODRAFT_413121</name>
</gene>
<dbReference type="Proteomes" id="UP000001514">
    <property type="component" value="Unassembled WGS sequence"/>
</dbReference>
<evidence type="ECO:0000256" key="1">
    <source>
        <dbReference type="SAM" id="MobiDB-lite"/>
    </source>
</evidence>
<reference evidence="2 3" key="1">
    <citation type="journal article" date="2011" name="Science">
        <title>The Selaginella genome identifies genetic changes associated with the evolution of vascular plants.</title>
        <authorList>
            <person name="Banks J.A."/>
            <person name="Nishiyama T."/>
            <person name="Hasebe M."/>
            <person name="Bowman J.L."/>
            <person name="Gribskov M."/>
            <person name="dePamphilis C."/>
            <person name="Albert V.A."/>
            <person name="Aono N."/>
            <person name="Aoyama T."/>
            <person name="Ambrose B.A."/>
            <person name="Ashton N.W."/>
            <person name="Axtell M.J."/>
            <person name="Barker E."/>
            <person name="Barker M.S."/>
            <person name="Bennetzen J.L."/>
            <person name="Bonawitz N.D."/>
            <person name="Chapple C."/>
            <person name="Cheng C."/>
            <person name="Correa L.G."/>
            <person name="Dacre M."/>
            <person name="DeBarry J."/>
            <person name="Dreyer I."/>
            <person name="Elias M."/>
            <person name="Engstrom E.M."/>
            <person name="Estelle M."/>
            <person name="Feng L."/>
            <person name="Finet C."/>
            <person name="Floyd S.K."/>
            <person name="Frommer W.B."/>
            <person name="Fujita T."/>
            <person name="Gramzow L."/>
            <person name="Gutensohn M."/>
            <person name="Harholt J."/>
            <person name="Hattori M."/>
            <person name="Heyl A."/>
            <person name="Hirai T."/>
            <person name="Hiwatashi Y."/>
            <person name="Ishikawa M."/>
            <person name="Iwata M."/>
            <person name="Karol K.G."/>
            <person name="Koehler B."/>
            <person name="Kolukisaoglu U."/>
            <person name="Kubo M."/>
            <person name="Kurata T."/>
            <person name="Lalonde S."/>
            <person name="Li K."/>
            <person name="Li Y."/>
            <person name="Litt A."/>
            <person name="Lyons E."/>
            <person name="Manning G."/>
            <person name="Maruyama T."/>
            <person name="Michael T.P."/>
            <person name="Mikami K."/>
            <person name="Miyazaki S."/>
            <person name="Morinaga S."/>
            <person name="Murata T."/>
            <person name="Mueller-Roeber B."/>
            <person name="Nelson D.R."/>
            <person name="Obara M."/>
            <person name="Oguri Y."/>
            <person name="Olmstead R.G."/>
            <person name="Onodera N."/>
            <person name="Petersen B.L."/>
            <person name="Pils B."/>
            <person name="Prigge M."/>
            <person name="Rensing S.A."/>
            <person name="Riano-Pachon D.M."/>
            <person name="Roberts A.W."/>
            <person name="Sato Y."/>
            <person name="Scheller H.V."/>
            <person name="Schulz B."/>
            <person name="Schulz C."/>
            <person name="Shakirov E.V."/>
            <person name="Shibagaki N."/>
            <person name="Shinohara N."/>
            <person name="Shippen D.E."/>
            <person name="Soerensen I."/>
            <person name="Sotooka R."/>
            <person name="Sugimoto N."/>
            <person name="Sugita M."/>
            <person name="Sumikawa N."/>
            <person name="Tanurdzic M."/>
            <person name="Theissen G."/>
            <person name="Ulvskov P."/>
            <person name="Wakazuki S."/>
            <person name="Weng J.K."/>
            <person name="Willats W.W."/>
            <person name="Wipf D."/>
            <person name="Wolf P.G."/>
            <person name="Yang L."/>
            <person name="Zimmer A.D."/>
            <person name="Zhu Q."/>
            <person name="Mitros T."/>
            <person name="Hellsten U."/>
            <person name="Loque D."/>
            <person name="Otillar R."/>
            <person name="Salamov A."/>
            <person name="Schmutz J."/>
            <person name="Shapiro H."/>
            <person name="Lindquist E."/>
            <person name="Lucas S."/>
            <person name="Rokhsar D."/>
            <person name="Grigoriev I.V."/>
        </authorList>
    </citation>
    <scope>NUCLEOTIDE SEQUENCE [LARGE SCALE GENOMIC DNA]</scope>
</reference>
<sequence length="385" mass="42714">MLIPYKAPIQGSRAARQGGAADRDPSGGNWRRQGSRQARRRKPSGTPASRSGDERGQAGTGNELGWRTAGAGDMRGRDRHQSCQAERHPVRRDQDGGGGAEGCCQEIGSSPEVIAFAPKQALLQRVDEEIRPLVLKHLKRINAPVIVMQRLPPIEEEAVESLFQRTYKIPFSQAKQDSDDLGDRAWLYTFTEHERDKLQEVFPHLEASSVARSVGELFARGVFGEGWRFRDVQLHLSGRSIWILDFGLCSPLDMDLGDAGAFKAIVPAQAIAADLQYLQNREEREIWREFETAVKEAAGRYDKDAGASSLRVPLCWIVSRSRKGYGELSSSCILDEIYSRNENFSIQKAARLKLLGFSNLLAAVKYFLGYSWVDLRFGGGSGSSS</sequence>
<feature type="compositionally biased region" description="Low complexity" evidence="1">
    <location>
        <begin position="10"/>
        <end position="20"/>
    </location>
</feature>
<dbReference type="AlphaFoldDB" id="D8RNF0"/>
<evidence type="ECO:0000313" key="3">
    <source>
        <dbReference type="Proteomes" id="UP000001514"/>
    </source>
</evidence>
<dbReference type="InParanoid" id="D8RNF0"/>
<feature type="region of interest" description="Disordered" evidence="1">
    <location>
        <begin position="1"/>
        <end position="100"/>
    </location>
</feature>
<dbReference type="Gramene" id="EFJ26715">
    <property type="protein sequence ID" value="EFJ26715"/>
    <property type="gene ID" value="SELMODRAFT_413121"/>
</dbReference>
<proteinExistence type="predicted"/>